<dbReference type="Proteomes" id="UP001050975">
    <property type="component" value="Unassembled WGS sequence"/>
</dbReference>
<reference evidence="3" key="1">
    <citation type="submission" date="2019-10" db="EMBL/GenBank/DDBJ databases">
        <title>Draft genome sequece of Microseira wollei NIES-4236.</title>
        <authorList>
            <person name="Yamaguchi H."/>
            <person name="Suzuki S."/>
            <person name="Kawachi M."/>
        </authorList>
    </citation>
    <scope>NUCLEOTIDE SEQUENCE</scope>
    <source>
        <strain evidence="3">NIES-4236</strain>
    </source>
</reference>
<dbReference type="InterPro" id="IPR006015">
    <property type="entry name" value="Universal_stress_UspA"/>
</dbReference>
<dbReference type="PRINTS" id="PR01438">
    <property type="entry name" value="UNVRSLSTRESS"/>
</dbReference>
<accession>A0AAV3XA39</accession>
<comment type="similarity">
    <text evidence="1">Belongs to the universal stress protein A family.</text>
</comment>
<evidence type="ECO:0000256" key="1">
    <source>
        <dbReference type="ARBA" id="ARBA00008791"/>
    </source>
</evidence>
<dbReference type="PANTHER" id="PTHR46268:SF8">
    <property type="entry name" value="UNIVERSAL STRESS PROTEIN SLL1388"/>
    <property type="match status" value="1"/>
</dbReference>
<keyword evidence="4" id="KW-1185">Reference proteome</keyword>
<sequence length="166" mass="17726">MFEKILVAIDNSPTSKQAFEQSTFLAKATGASLMLVNVSSLAGLDSGYPNLVMPIANAAYISAQTEALQNYLQQWEIVKQQDLELLKSLAEQAKDAGIATEYAQPIGDAGKEICQLARSWGASLIVMGRRGHTGLSELIQGSVSNYVTHHAPCSVLTVQGKDGGEE</sequence>
<dbReference type="SUPFAM" id="SSF52402">
    <property type="entry name" value="Adenine nucleotide alpha hydrolases-like"/>
    <property type="match status" value="1"/>
</dbReference>
<dbReference type="Gene3D" id="3.40.50.620">
    <property type="entry name" value="HUPs"/>
    <property type="match status" value="1"/>
</dbReference>
<organism evidence="3 4">
    <name type="scientific">Microseira wollei NIES-4236</name>
    <dbReference type="NCBI Taxonomy" id="2530354"/>
    <lineage>
        <taxon>Bacteria</taxon>
        <taxon>Bacillati</taxon>
        <taxon>Cyanobacteriota</taxon>
        <taxon>Cyanophyceae</taxon>
        <taxon>Oscillatoriophycideae</taxon>
        <taxon>Aerosakkonematales</taxon>
        <taxon>Aerosakkonemataceae</taxon>
        <taxon>Microseira</taxon>
    </lineage>
</organism>
<evidence type="ECO:0000313" key="4">
    <source>
        <dbReference type="Proteomes" id="UP001050975"/>
    </source>
</evidence>
<dbReference type="AlphaFoldDB" id="A0AAV3XA39"/>
<proteinExistence type="inferred from homology"/>
<dbReference type="Pfam" id="PF00582">
    <property type="entry name" value="Usp"/>
    <property type="match status" value="1"/>
</dbReference>
<comment type="caution">
    <text evidence="3">The sequence shown here is derived from an EMBL/GenBank/DDBJ whole genome shotgun (WGS) entry which is preliminary data.</text>
</comment>
<dbReference type="EMBL" id="BLAY01000041">
    <property type="protein sequence ID" value="GET38248.1"/>
    <property type="molecule type" value="Genomic_DNA"/>
</dbReference>
<gene>
    <name evidence="3" type="ORF">MiSe_30030</name>
</gene>
<dbReference type="InterPro" id="IPR006016">
    <property type="entry name" value="UspA"/>
</dbReference>
<dbReference type="InterPro" id="IPR014729">
    <property type="entry name" value="Rossmann-like_a/b/a_fold"/>
</dbReference>
<dbReference type="CDD" id="cd00293">
    <property type="entry name" value="USP-like"/>
    <property type="match status" value="1"/>
</dbReference>
<name>A0AAV3XA39_9CYAN</name>
<dbReference type="RefSeq" id="WP_226581170.1">
    <property type="nucleotide sequence ID" value="NZ_BLAY01000041.1"/>
</dbReference>
<evidence type="ECO:0000259" key="2">
    <source>
        <dbReference type="Pfam" id="PF00582"/>
    </source>
</evidence>
<dbReference type="PANTHER" id="PTHR46268">
    <property type="entry name" value="STRESS RESPONSE PROTEIN NHAX"/>
    <property type="match status" value="1"/>
</dbReference>
<feature type="domain" description="UspA" evidence="2">
    <location>
        <begin position="1"/>
        <end position="158"/>
    </location>
</feature>
<evidence type="ECO:0000313" key="3">
    <source>
        <dbReference type="EMBL" id="GET38248.1"/>
    </source>
</evidence>
<protein>
    <submittedName>
        <fullName evidence="3">UspA domain-containing protein</fullName>
    </submittedName>
</protein>